<gene>
    <name evidence="11" type="ORF">RSOL_021190</name>
</gene>
<feature type="domain" description="Sodium/calcium exchanger membrane region" evidence="10">
    <location>
        <begin position="218"/>
        <end position="332"/>
    </location>
</feature>
<dbReference type="Gene3D" id="1.20.1420.30">
    <property type="entry name" value="NCX, central ion-binding region"/>
    <property type="match status" value="1"/>
</dbReference>
<evidence type="ECO:0000256" key="3">
    <source>
        <dbReference type="ARBA" id="ARBA00022448"/>
    </source>
</evidence>
<feature type="transmembrane region" description="Helical" evidence="9">
    <location>
        <begin position="322"/>
        <end position="342"/>
    </location>
</feature>
<dbReference type="Proteomes" id="UP000030108">
    <property type="component" value="Unassembled WGS sequence"/>
</dbReference>
<feature type="transmembrane region" description="Helical" evidence="9">
    <location>
        <begin position="278"/>
        <end position="301"/>
    </location>
</feature>
<reference evidence="12" key="1">
    <citation type="journal article" date="2014" name="Genome Announc.">
        <title>Draft genome sequence of the plant-pathogenic soil fungus Rhizoctonia solani anastomosis group 3 strain Rhs1AP.</title>
        <authorList>
            <person name="Cubeta M.A."/>
            <person name="Thomas E."/>
            <person name="Dean R.A."/>
            <person name="Jabaji S."/>
            <person name="Neate S.M."/>
            <person name="Tavantzis S."/>
            <person name="Toda T."/>
            <person name="Vilgalys R."/>
            <person name="Bharathan N."/>
            <person name="Fedorova-Abrams N."/>
            <person name="Pakala S.B."/>
            <person name="Pakala S.M."/>
            <person name="Zafar N."/>
            <person name="Joardar V."/>
            <person name="Losada L."/>
            <person name="Nierman W.C."/>
        </authorList>
    </citation>
    <scope>NUCLEOTIDE SEQUENCE [LARGE SCALE GENOMIC DNA]</scope>
    <source>
        <strain evidence="12">AG-3</strain>
    </source>
</reference>
<feature type="transmembrane region" description="Helical" evidence="9">
    <location>
        <begin position="527"/>
        <end position="547"/>
    </location>
</feature>
<feature type="region of interest" description="Disordered" evidence="8">
    <location>
        <begin position="1"/>
        <end position="60"/>
    </location>
</feature>
<evidence type="ECO:0000259" key="10">
    <source>
        <dbReference type="Pfam" id="PF01699"/>
    </source>
</evidence>
<dbReference type="OrthoDB" id="1699231at2759"/>
<dbReference type="GO" id="GO:0000329">
    <property type="term" value="C:fungal-type vacuole membrane"/>
    <property type="evidence" value="ECO:0007669"/>
    <property type="project" value="TreeGrafter"/>
</dbReference>
<dbReference type="InterPro" id="IPR004837">
    <property type="entry name" value="NaCa_Exmemb"/>
</dbReference>
<evidence type="ECO:0000256" key="4">
    <source>
        <dbReference type="ARBA" id="ARBA00022692"/>
    </source>
</evidence>
<comment type="similarity">
    <text evidence="2">Belongs to the Ca(2+):cation antiporter (CaCA) (TC 2.A.19) family.</text>
</comment>
<feature type="transmembrane region" description="Helical" evidence="9">
    <location>
        <begin position="611"/>
        <end position="632"/>
    </location>
</feature>
<proteinExistence type="inferred from homology"/>
<feature type="domain" description="Sodium/calcium exchanger membrane region" evidence="10">
    <location>
        <begin position="532"/>
        <end position="680"/>
    </location>
</feature>
<feature type="transmembrane region" description="Helical" evidence="9">
    <location>
        <begin position="567"/>
        <end position="590"/>
    </location>
</feature>
<dbReference type="AlphaFoldDB" id="X8IY36"/>
<evidence type="ECO:0000256" key="9">
    <source>
        <dbReference type="SAM" id="Phobius"/>
    </source>
</evidence>
<evidence type="ECO:0000256" key="2">
    <source>
        <dbReference type="ARBA" id="ARBA00008170"/>
    </source>
</evidence>
<feature type="transmembrane region" description="Helical" evidence="9">
    <location>
        <begin position="217"/>
        <end position="238"/>
    </location>
</feature>
<dbReference type="GO" id="GO:0006874">
    <property type="term" value="P:intracellular calcium ion homeostasis"/>
    <property type="evidence" value="ECO:0007669"/>
    <property type="project" value="TreeGrafter"/>
</dbReference>
<evidence type="ECO:0000256" key="5">
    <source>
        <dbReference type="ARBA" id="ARBA00022989"/>
    </source>
</evidence>
<comment type="subcellular location">
    <subcellularLocation>
        <location evidence="1">Endomembrane system</location>
        <topology evidence="1">Multi-pass membrane protein</topology>
    </subcellularLocation>
</comment>
<name>X8IY36_9AGAM</name>
<feature type="transmembrane region" description="Helical" evidence="9">
    <location>
        <begin position="190"/>
        <end position="211"/>
    </location>
</feature>
<feature type="transmembrane region" description="Helical" evidence="9">
    <location>
        <begin position="250"/>
        <end position="272"/>
    </location>
</feature>
<evidence type="ECO:0000313" key="11">
    <source>
        <dbReference type="EMBL" id="EUC53941.1"/>
    </source>
</evidence>
<dbReference type="GO" id="GO:0012505">
    <property type="term" value="C:endomembrane system"/>
    <property type="evidence" value="ECO:0007669"/>
    <property type="project" value="UniProtKB-SubCell"/>
</dbReference>
<evidence type="ECO:0000256" key="7">
    <source>
        <dbReference type="ARBA" id="ARBA00023136"/>
    </source>
</evidence>
<dbReference type="EMBL" id="JATN01000322">
    <property type="protein sequence ID" value="EUC53941.1"/>
    <property type="molecule type" value="Genomic_DNA"/>
</dbReference>
<evidence type="ECO:0000256" key="8">
    <source>
        <dbReference type="SAM" id="MobiDB-lite"/>
    </source>
</evidence>
<dbReference type="PANTHER" id="PTHR31503:SF20">
    <property type="entry name" value="CA(2+)_H(+) EXCHANGER, PUTATIVE (EUROFUNG)-RELATED"/>
    <property type="match status" value="1"/>
</dbReference>
<feature type="transmembrane region" description="Helical" evidence="9">
    <location>
        <begin position="670"/>
        <end position="687"/>
    </location>
</feature>
<keyword evidence="5 9" id="KW-1133">Transmembrane helix</keyword>
<evidence type="ECO:0000256" key="1">
    <source>
        <dbReference type="ARBA" id="ARBA00004127"/>
    </source>
</evidence>
<dbReference type="InterPro" id="IPR044880">
    <property type="entry name" value="NCX_ion-bd_dom_sf"/>
</dbReference>
<feature type="compositionally biased region" description="Polar residues" evidence="8">
    <location>
        <begin position="113"/>
        <end position="130"/>
    </location>
</feature>
<keyword evidence="4 9" id="KW-0812">Transmembrane</keyword>
<dbReference type="InterPro" id="IPR004713">
    <property type="entry name" value="CaH_exchang"/>
</dbReference>
<keyword evidence="7 9" id="KW-0472">Membrane</keyword>
<feature type="region of interest" description="Disordered" evidence="8">
    <location>
        <begin position="113"/>
        <end position="153"/>
    </location>
</feature>
<dbReference type="Pfam" id="PF01699">
    <property type="entry name" value="Na_Ca_ex"/>
    <property type="match status" value="2"/>
</dbReference>
<comment type="caution">
    <text evidence="11">The sequence shown here is derived from an EMBL/GenBank/DDBJ whole genome shotgun (WGS) entry which is preliminary data.</text>
</comment>
<evidence type="ECO:0000256" key="6">
    <source>
        <dbReference type="ARBA" id="ARBA00023065"/>
    </source>
</evidence>
<keyword evidence="3" id="KW-0813">Transport</keyword>
<feature type="transmembrane region" description="Helical" evidence="9">
    <location>
        <begin position="638"/>
        <end position="658"/>
    </location>
</feature>
<accession>X8IY36</accession>
<dbReference type="PANTHER" id="PTHR31503">
    <property type="entry name" value="VACUOLAR CALCIUM ION TRANSPORTER"/>
    <property type="match status" value="1"/>
</dbReference>
<dbReference type="GO" id="GO:0015369">
    <property type="term" value="F:calcium:proton antiporter activity"/>
    <property type="evidence" value="ECO:0007669"/>
    <property type="project" value="TreeGrafter"/>
</dbReference>
<evidence type="ECO:0000313" key="12">
    <source>
        <dbReference type="Proteomes" id="UP000030108"/>
    </source>
</evidence>
<organism evidence="11 12">
    <name type="scientific">Rhizoctonia solani AG-3 Rhs1AP</name>
    <dbReference type="NCBI Taxonomy" id="1086054"/>
    <lineage>
        <taxon>Eukaryota</taxon>
        <taxon>Fungi</taxon>
        <taxon>Dikarya</taxon>
        <taxon>Basidiomycota</taxon>
        <taxon>Agaricomycotina</taxon>
        <taxon>Agaricomycetes</taxon>
        <taxon>Cantharellales</taxon>
        <taxon>Ceratobasidiaceae</taxon>
        <taxon>Rhizoctonia</taxon>
    </lineage>
</organism>
<sequence length="710" mass="79680">MMPSARTPPDSDQYLPLREGVSPPPQIHVPIEGFSHHDSAPLTPEPQPMSQASVDEMHRTQDADLAADERANPSAYPHERRHVQPISHRRIGSAPDPWSPGYQRNTQRFSLGTAAKSNLPTTGVSGNSKPSHPRSVPLYAHHRHGSTSPDAPVRIRRKSPGFMNFFRKLNGERVRERGHKVPGIWQSLKAIVLSSWLNILFVFLPFSWIAALAKWNYVYTFILSFIAIIPLENISEYGGEQLALYCGESIGDLIVITLHNIVEAVLAIVLLVKCELKLLQSTVIGVVLLHCLLVPGTAFLTDGTKLWAQQLKPRVTELNQSLLTVGVLALVVPTGFFAALPYKNPAEYAPQFINYTDTMMSRPGTAPTRRDLLSSNLFDLNKRAPIINATHKASVHAIEIASSIEAVSDATRDWLLRLSRGISIILLVIYIGSRIYLHNPPGEHIVVETVHTTEDHDEKDHAILYDDLTPRNSFTHVHTLKKTFRNHHSKDEMEEDRERLISQVEREHGASEHVIDESAEHHHPPELNPWIAVVLLVIVIGLLSVTAEWLVKSIEPIREERLFTSEWFGLILLPLVSYAGDGLNTIMYFIRTNLMKMHMEPPNDLAKAKSIDLSIQFTLFWIPVLVLVGWALNEPLTLLFDHFEVIVVVGASFLVNSVTQDGRTNWSEGMIMVGFYVIIGLAAWYYPGDAEAHFLLQCKSMEELLSKPPF</sequence>
<protein>
    <submittedName>
        <fullName evidence="11">Sodium/calcium exchanger protein</fullName>
    </submittedName>
</protein>
<keyword evidence="6" id="KW-0406">Ion transport</keyword>